<protein>
    <submittedName>
        <fullName evidence="1">Uncharacterized protein</fullName>
    </submittedName>
</protein>
<name>A0A0Q0X986_9PSED</name>
<dbReference type="PROSITE" id="PS51318">
    <property type="entry name" value="TAT"/>
    <property type="match status" value="1"/>
</dbReference>
<organism evidence="1 2">
    <name type="scientific">Pseudomonas endophytica</name>
    <dbReference type="NCBI Taxonomy" id="1563157"/>
    <lineage>
        <taxon>Bacteria</taxon>
        <taxon>Pseudomonadati</taxon>
        <taxon>Pseudomonadota</taxon>
        <taxon>Gammaproteobacteria</taxon>
        <taxon>Pseudomonadales</taxon>
        <taxon>Pseudomonadaceae</taxon>
        <taxon>Pseudomonas</taxon>
    </lineage>
</organism>
<gene>
    <name evidence="1" type="ORF">AQS70_09830</name>
</gene>
<evidence type="ECO:0000313" key="2">
    <source>
        <dbReference type="Proteomes" id="UP000050342"/>
    </source>
</evidence>
<dbReference type="InterPro" id="IPR006311">
    <property type="entry name" value="TAT_signal"/>
</dbReference>
<sequence length="64" mass="6754">MTRPFDPSEDTGEDGVLNRRRFIKTGVGITAAVIMPSLVTQTASAAAASKSVKASRWARAASVF</sequence>
<dbReference type="EMBL" id="LLWH01000163">
    <property type="protein sequence ID" value="KQB53683.1"/>
    <property type="molecule type" value="Genomic_DNA"/>
</dbReference>
<accession>A0A0Q0X986</accession>
<comment type="caution">
    <text evidence="1">The sequence shown here is derived from an EMBL/GenBank/DDBJ whole genome shotgun (WGS) entry which is preliminary data.</text>
</comment>
<dbReference type="Proteomes" id="UP000050342">
    <property type="component" value="Unassembled WGS sequence"/>
</dbReference>
<dbReference type="STRING" id="1563157.AQS70_09830"/>
<evidence type="ECO:0000313" key="1">
    <source>
        <dbReference type="EMBL" id="KQB53683.1"/>
    </source>
</evidence>
<dbReference type="AlphaFoldDB" id="A0A0Q0X986"/>
<keyword evidence="2" id="KW-1185">Reference proteome</keyword>
<reference evidence="1 2" key="1">
    <citation type="submission" date="2015-10" db="EMBL/GenBank/DDBJ databases">
        <title>Pseudomonas helleri sp. nov. and Pseudomonas weihenstephanensis sp. nov., isolated from raw cows milk.</title>
        <authorList>
            <person name="Von Neubeck M."/>
            <person name="Huptas C."/>
            <person name="Wenning M."/>
            <person name="Scherer S."/>
        </authorList>
    </citation>
    <scope>NUCLEOTIDE SEQUENCE [LARGE SCALE GENOMIC DNA]</scope>
    <source>
        <strain evidence="1 2">BSTT44</strain>
    </source>
</reference>
<proteinExistence type="predicted"/>